<sequence>MSKKARKWPIQSKARYLSAQEASVTGEVSYIQRLALQRDARVVTLGSLVFFSTHSGDAWLLDTEDGLALKLAEDGDPLPNRIIETTERFMIEWNMNYQIEDSAFIYLDATGSRRVIVGYPIAEIRKAIERGAAVTRGTFRPNSG</sequence>
<comment type="caution">
    <text evidence="1">The sequence shown here is derived from an EMBL/GenBank/DDBJ whole genome shotgun (WGS) entry which is preliminary data.</text>
</comment>
<evidence type="ECO:0000313" key="1">
    <source>
        <dbReference type="EMBL" id="NMQ29256.1"/>
    </source>
</evidence>
<keyword evidence="2" id="KW-1185">Reference proteome</keyword>
<dbReference type="RefSeq" id="WP_169067713.1">
    <property type="nucleotide sequence ID" value="NZ_SPMY01000049.1"/>
</dbReference>
<reference evidence="1 2" key="1">
    <citation type="submission" date="2019-03" db="EMBL/GenBank/DDBJ databases">
        <title>Metabolic reconstructions from genomes of highly enriched 'Candidatus Accumulibacter' and 'Candidatus Competibacter' bioreactor populations.</title>
        <authorList>
            <person name="Annavajhala M.K."/>
            <person name="Welles L."/>
            <person name="Abbas B."/>
            <person name="Sorokin D."/>
            <person name="Park H."/>
            <person name="Van Loosdrecht M."/>
            <person name="Chandran K."/>
        </authorList>
    </citation>
    <scope>NUCLEOTIDE SEQUENCE [LARGE SCALE GENOMIC DNA]</scope>
    <source>
        <strain evidence="1 2">SBR_S</strain>
    </source>
</reference>
<protein>
    <submittedName>
        <fullName evidence="1">Uncharacterized protein</fullName>
    </submittedName>
</protein>
<gene>
    <name evidence="1" type="ORF">E4Q23_16705</name>
</gene>
<dbReference type="EMBL" id="SPMY01000049">
    <property type="protein sequence ID" value="NMQ29256.1"/>
    <property type="molecule type" value="Genomic_DNA"/>
</dbReference>
<accession>A0ABX1U0Y4</accession>
<evidence type="ECO:0000313" key="2">
    <source>
        <dbReference type="Proteomes" id="UP000749010"/>
    </source>
</evidence>
<proteinExistence type="predicted"/>
<organism evidence="1 2">
    <name type="scientific">Candidatus Accumulibacter phosphatis</name>
    <dbReference type="NCBI Taxonomy" id="327160"/>
    <lineage>
        <taxon>Bacteria</taxon>
        <taxon>Pseudomonadati</taxon>
        <taxon>Pseudomonadota</taxon>
        <taxon>Betaproteobacteria</taxon>
        <taxon>Candidatus Accumulibacter</taxon>
    </lineage>
</organism>
<dbReference type="Proteomes" id="UP000749010">
    <property type="component" value="Unassembled WGS sequence"/>
</dbReference>
<name>A0ABX1U0Y4_9PROT</name>